<organism evidence="4 5">
    <name type="scientific">Venturia effusa</name>
    <dbReference type="NCBI Taxonomy" id="50376"/>
    <lineage>
        <taxon>Eukaryota</taxon>
        <taxon>Fungi</taxon>
        <taxon>Dikarya</taxon>
        <taxon>Ascomycota</taxon>
        <taxon>Pezizomycotina</taxon>
        <taxon>Dothideomycetes</taxon>
        <taxon>Pleosporomycetidae</taxon>
        <taxon>Venturiales</taxon>
        <taxon>Venturiaceae</taxon>
        <taxon>Venturia</taxon>
    </lineage>
</organism>
<keyword evidence="2" id="KW-1133">Transmembrane helix</keyword>
<gene>
    <name evidence="4" type="ORF">FKW77_001575</name>
</gene>
<evidence type="ECO:0000256" key="3">
    <source>
        <dbReference type="SAM" id="SignalP"/>
    </source>
</evidence>
<evidence type="ECO:0008006" key="6">
    <source>
        <dbReference type="Google" id="ProtNLM"/>
    </source>
</evidence>
<evidence type="ECO:0000313" key="5">
    <source>
        <dbReference type="Proteomes" id="UP000316270"/>
    </source>
</evidence>
<evidence type="ECO:0000256" key="1">
    <source>
        <dbReference type="SAM" id="MobiDB-lite"/>
    </source>
</evidence>
<feature type="region of interest" description="Disordered" evidence="1">
    <location>
        <begin position="95"/>
        <end position="125"/>
    </location>
</feature>
<accession>A0A517LAF4</accession>
<dbReference type="Proteomes" id="UP000316270">
    <property type="component" value="Chromosome 8"/>
</dbReference>
<feature type="compositionally biased region" description="Polar residues" evidence="1">
    <location>
        <begin position="114"/>
        <end position="124"/>
    </location>
</feature>
<keyword evidence="2" id="KW-0812">Transmembrane</keyword>
<dbReference type="EMBL" id="CP042192">
    <property type="protein sequence ID" value="QDS72605.1"/>
    <property type="molecule type" value="Genomic_DNA"/>
</dbReference>
<proteinExistence type="predicted"/>
<dbReference type="STRING" id="50376.A0A517LAF4"/>
<feature type="transmembrane region" description="Helical" evidence="2">
    <location>
        <begin position="135"/>
        <end position="159"/>
    </location>
</feature>
<dbReference type="AlphaFoldDB" id="A0A517LAF4"/>
<evidence type="ECO:0000256" key="2">
    <source>
        <dbReference type="SAM" id="Phobius"/>
    </source>
</evidence>
<feature type="compositionally biased region" description="Low complexity" evidence="1">
    <location>
        <begin position="99"/>
        <end position="113"/>
    </location>
</feature>
<name>A0A517LAF4_9PEZI</name>
<keyword evidence="5" id="KW-1185">Reference proteome</keyword>
<feature type="chain" id="PRO_5022202821" description="Mid2 domain-containing protein" evidence="3">
    <location>
        <begin position="21"/>
        <end position="214"/>
    </location>
</feature>
<evidence type="ECO:0000313" key="4">
    <source>
        <dbReference type="EMBL" id="QDS72605.1"/>
    </source>
</evidence>
<feature type="region of interest" description="Disordered" evidence="1">
    <location>
        <begin position="175"/>
        <end position="214"/>
    </location>
</feature>
<keyword evidence="3" id="KW-0732">Signal</keyword>
<reference evidence="4 5" key="1">
    <citation type="submission" date="2019-07" db="EMBL/GenBank/DDBJ databases">
        <title>Finished genome of Venturia effusa.</title>
        <authorList>
            <person name="Young C.A."/>
            <person name="Cox M.P."/>
            <person name="Ganley A.R.D."/>
            <person name="David W.J."/>
        </authorList>
    </citation>
    <scope>NUCLEOTIDE SEQUENCE [LARGE SCALE GENOMIC DNA]</scope>
    <source>
        <strain evidence="5">albino</strain>
    </source>
</reference>
<dbReference type="OrthoDB" id="3943219at2759"/>
<sequence>MLLNTIVLTAVAVFAVSVQADCATGKILGKLAVCGSNPVDCGLGLCCQQGATCLPDDAAGFRCSMPLANINSTSATNNTVLLNAGCYDIVDRKPPPSSTTPAPIAPATVSPSSGTSQASSNPPSLWSKLSKGAQVGIIVGSAIGGLLLLAILVTICLLARRRKYDTPIAAASARQEMEIRPNSSESSLQIPKAVVIGERSSRAKPRPLTSQFSD</sequence>
<feature type="signal peptide" evidence="3">
    <location>
        <begin position="1"/>
        <end position="20"/>
    </location>
</feature>
<protein>
    <recommendedName>
        <fullName evidence="6">Mid2 domain-containing protein</fullName>
    </recommendedName>
</protein>
<keyword evidence="2" id="KW-0472">Membrane</keyword>